<organism evidence="1 2">
    <name type="scientific">Vibrio qingdaonensis</name>
    <dbReference type="NCBI Taxonomy" id="2829491"/>
    <lineage>
        <taxon>Bacteria</taxon>
        <taxon>Pseudomonadati</taxon>
        <taxon>Pseudomonadota</taxon>
        <taxon>Gammaproteobacteria</taxon>
        <taxon>Vibrionales</taxon>
        <taxon>Vibrionaceae</taxon>
        <taxon>Vibrio</taxon>
    </lineage>
</organism>
<evidence type="ECO:0000313" key="2">
    <source>
        <dbReference type="Proteomes" id="UP001155587"/>
    </source>
</evidence>
<dbReference type="InterPro" id="IPR056076">
    <property type="entry name" value="DUF7659"/>
</dbReference>
<name>A0A9X3CSX5_9VIBR</name>
<reference evidence="1" key="1">
    <citation type="submission" date="2022-02" db="EMBL/GenBank/DDBJ databases">
        <title>Vibrio sp. nov, a new bacterium isolated from seawater.</title>
        <authorList>
            <person name="Yuan Y."/>
        </authorList>
    </citation>
    <scope>NUCLEOTIDE SEQUENCE</scope>
    <source>
        <strain evidence="1">ZSDZ65</strain>
    </source>
</reference>
<dbReference type="RefSeq" id="WP_265677825.1">
    <property type="nucleotide sequence ID" value="NZ_JAKRRY010000069.1"/>
</dbReference>
<sequence length="128" mass="14600">MKYLSDYTKDKQTKLYDKTGAFFAFSKEQFEDSKKEGIEYCHLFAGLICPCDTAQEVMAGLDKIQKEGIAQDIAENGKAAIIRRELFNHECFYTGDVTDCVEKLDGYEISKEEIVAVYLHICKTEDVD</sequence>
<dbReference type="EMBL" id="JAKRRY010000069">
    <property type="protein sequence ID" value="MCW8349172.1"/>
    <property type="molecule type" value="Genomic_DNA"/>
</dbReference>
<dbReference type="Proteomes" id="UP001155587">
    <property type="component" value="Unassembled WGS sequence"/>
</dbReference>
<accession>A0A9X3CSX5</accession>
<comment type="caution">
    <text evidence="1">The sequence shown here is derived from an EMBL/GenBank/DDBJ whole genome shotgun (WGS) entry which is preliminary data.</text>
</comment>
<evidence type="ECO:0008006" key="3">
    <source>
        <dbReference type="Google" id="ProtNLM"/>
    </source>
</evidence>
<evidence type="ECO:0000313" key="1">
    <source>
        <dbReference type="EMBL" id="MCW8349172.1"/>
    </source>
</evidence>
<protein>
    <recommendedName>
        <fullName evidence="3">BCTnown</fullName>
    </recommendedName>
</protein>
<dbReference type="AlphaFoldDB" id="A0A9X3CSX5"/>
<dbReference type="Pfam" id="PF24692">
    <property type="entry name" value="DUF7659"/>
    <property type="match status" value="1"/>
</dbReference>
<gene>
    <name evidence="1" type="ORF">MD535_24605</name>
</gene>
<proteinExistence type="predicted"/>
<keyword evidence="2" id="KW-1185">Reference proteome</keyword>